<sequence>MSNVVLISKFAFNSNIAENPISDVRAKILEEVLKLLPGKDGVACNL</sequence>
<gene>
    <name evidence="1" type="ORF">T11_16647</name>
</gene>
<dbReference type="EMBL" id="JYDP01000112">
    <property type="protein sequence ID" value="KRZ06820.1"/>
    <property type="molecule type" value="Genomic_DNA"/>
</dbReference>
<protein>
    <submittedName>
        <fullName evidence="1">Uncharacterized protein</fullName>
    </submittedName>
</protein>
<evidence type="ECO:0000313" key="2">
    <source>
        <dbReference type="Proteomes" id="UP000055024"/>
    </source>
</evidence>
<comment type="caution">
    <text evidence="1">The sequence shown here is derived from an EMBL/GenBank/DDBJ whole genome shotgun (WGS) entry which is preliminary data.</text>
</comment>
<proteinExistence type="predicted"/>
<evidence type="ECO:0000313" key="1">
    <source>
        <dbReference type="EMBL" id="KRZ06820.1"/>
    </source>
</evidence>
<reference evidence="1 2" key="1">
    <citation type="submission" date="2015-01" db="EMBL/GenBank/DDBJ databases">
        <title>Evolution of Trichinella species and genotypes.</title>
        <authorList>
            <person name="Korhonen P.K."/>
            <person name="Edoardo P."/>
            <person name="Giuseppe L.R."/>
            <person name="Gasser R.B."/>
        </authorList>
    </citation>
    <scope>NUCLEOTIDE SEQUENCE [LARGE SCALE GENOMIC DNA]</scope>
    <source>
        <strain evidence="1">ISS1029</strain>
    </source>
</reference>
<dbReference type="AlphaFoldDB" id="A0A0V1H9I7"/>
<name>A0A0V1H9I7_9BILA</name>
<dbReference type="Proteomes" id="UP000055024">
    <property type="component" value="Unassembled WGS sequence"/>
</dbReference>
<accession>A0A0V1H9I7</accession>
<keyword evidence="2" id="KW-1185">Reference proteome</keyword>
<organism evidence="1 2">
    <name type="scientific">Trichinella zimbabwensis</name>
    <dbReference type="NCBI Taxonomy" id="268475"/>
    <lineage>
        <taxon>Eukaryota</taxon>
        <taxon>Metazoa</taxon>
        <taxon>Ecdysozoa</taxon>
        <taxon>Nematoda</taxon>
        <taxon>Enoplea</taxon>
        <taxon>Dorylaimia</taxon>
        <taxon>Trichinellida</taxon>
        <taxon>Trichinellidae</taxon>
        <taxon>Trichinella</taxon>
    </lineage>
</organism>